<dbReference type="RefSeq" id="WP_047005967.1">
    <property type="nucleotide sequence ID" value="NZ_CP018097.1"/>
</dbReference>
<comment type="caution">
    <text evidence="1">The sequence shown here is derived from an EMBL/GenBank/DDBJ whole genome shotgun (WGS) entry which is preliminary data.</text>
</comment>
<dbReference type="Proteomes" id="UP000053070">
    <property type="component" value="Unassembled WGS sequence"/>
</dbReference>
<reference evidence="1 2" key="1">
    <citation type="submission" date="2015-04" db="EMBL/GenBank/DDBJ databases">
        <title>The draft genome sequence of Erythrobacr gangjinensis K7-2.</title>
        <authorList>
            <person name="Zhuang L."/>
            <person name="Liu Y."/>
            <person name="Shao Z."/>
        </authorList>
    </citation>
    <scope>NUCLEOTIDE SEQUENCE [LARGE SCALE GENOMIC DNA]</scope>
    <source>
        <strain evidence="1 2">K7-2</strain>
    </source>
</reference>
<dbReference type="SMART" id="SM00935">
    <property type="entry name" value="OmpH"/>
    <property type="match status" value="1"/>
</dbReference>
<sequence length="228" mass="24644">MKTLVKSAALAVLATTAAMPVMTAPAVAQVNGMATADIVAAVIRSQAFQTGYQQVNTQYQTQLTTINQRQQQRQQLVQSFDTNGDGQLDQTEQAVTQDASNTTVQQIQAIDREIAQLQRPIELARLYVLQQVAQQYQPSLQAVISANNIQFVIAPDAVVYNAPAADVTAAVTDQINTRLPAAAITPPADFQPTEALVGLYQQVQQILVLSAMQQQAQQQQAQPAETGR</sequence>
<evidence type="ECO:0000313" key="2">
    <source>
        <dbReference type="Proteomes" id="UP000053070"/>
    </source>
</evidence>
<name>A0A0G9MQY8_9SPHN</name>
<organism evidence="1 2">
    <name type="scientific">Aurantiacibacter gangjinensis</name>
    <dbReference type="NCBI Taxonomy" id="502682"/>
    <lineage>
        <taxon>Bacteria</taxon>
        <taxon>Pseudomonadati</taxon>
        <taxon>Pseudomonadota</taxon>
        <taxon>Alphaproteobacteria</taxon>
        <taxon>Sphingomonadales</taxon>
        <taxon>Erythrobacteraceae</taxon>
        <taxon>Aurantiacibacter</taxon>
    </lineage>
</organism>
<dbReference type="KEGG" id="egn:BMF35_a2181"/>
<dbReference type="PATRIC" id="fig|502682.8.peg.772"/>
<dbReference type="Gene3D" id="3.30.910.20">
    <property type="entry name" value="Skp domain"/>
    <property type="match status" value="1"/>
</dbReference>
<evidence type="ECO:0000313" key="1">
    <source>
        <dbReference type="EMBL" id="KLE33117.1"/>
    </source>
</evidence>
<proteinExistence type="predicted"/>
<dbReference type="STRING" id="502682.BMF35_a2181"/>
<gene>
    <name evidence="1" type="ORF">AAW01_03780</name>
</gene>
<accession>A0A0G9MQY8</accession>
<dbReference type="GO" id="GO:0051082">
    <property type="term" value="F:unfolded protein binding"/>
    <property type="evidence" value="ECO:0007669"/>
    <property type="project" value="InterPro"/>
</dbReference>
<dbReference type="AlphaFoldDB" id="A0A0G9MQY8"/>
<dbReference type="InterPro" id="IPR024930">
    <property type="entry name" value="Skp_dom_sf"/>
</dbReference>
<dbReference type="SUPFAM" id="SSF111384">
    <property type="entry name" value="OmpH-like"/>
    <property type="match status" value="1"/>
</dbReference>
<dbReference type="Pfam" id="PF03938">
    <property type="entry name" value="OmpH"/>
    <property type="match status" value="1"/>
</dbReference>
<keyword evidence="2" id="KW-1185">Reference proteome</keyword>
<dbReference type="InterPro" id="IPR005632">
    <property type="entry name" value="Chaperone_Skp"/>
</dbReference>
<dbReference type="OrthoDB" id="7427936at2"/>
<dbReference type="EMBL" id="LBHC01000001">
    <property type="protein sequence ID" value="KLE33117.1"/>
    <property type="molecule type" value="Genomic_DNA"/>
</dbReference>
<protein>
    <submittedName>
        <fullName evidence="1">Uncharacterized protein</fullName>
    </submittedName>
</protein>